<gene>
    <name evidence="1" type="ORF">F8165_26165</name>
</gene>
<evidence type="ECO:0000313" key="1">
    <source>
        <dbReference type="EMBL" id="KAB2447045.1"/>
    </source>
</evidence>
<evidence type="ECO:0000313" key="2">
    <source>
        <dbReference type="Proteomes" id="UP000461739"/>
    </source>
</evidence>
<sequence>MTKAIFTKGTCKRFELFDTFVQVVLNGGWKLRDGVSLTDNTIDLYTDGFNGDKHLAIQVNCLDSNYSGHNIRTTQYANGSIRLGTLKNDKKEFFTNDGFASLSFFSGRSYSTENNSSYSTTIERLYDIEYYYYVDQEVIVFIVVPFRYTGLGNTVMFIGFPEQSFVEESRKGENKPYSGAIYANSGFSGTDIGQYSARITETPKNLLPLPNRTTMAQRTFSLVSPLSPNVDNKFVLSEIFYGDSNTGLRGRFGKIYLLSPGGMLDGDIIEIKVENKIQKYRYTALGGASNNYTSFVTYAVAIRVE</sequence>
<name>A0AAN5XKY3_BACCE</name>
<dbReference type="Proteomes" id="UP000461739">
    <property type="component" value="Unassembled WGS sequence"/>
</dbReference>
<organism evidence="1 2">
    <name type="scientific">Bacillus cereus</name>
    <dbReference type="NCBI Taxonomy" id="1396"/>
    <lineage>
        <taxon>Bacteria</taxon>
        <taxon>Bacillati</taxon>
        <taxon>Bacillota</taxon>
        <taxon>Bacilli</taxon>
        <taxon>Bacillales</taxon>
        <taxon>Bacillaceae</taxon>
        <taxon>Bacillus</taxon>
        <taxon>Bacillus cereus group</taxon>
    </lineage>
</organism>
<comment type="caution">
    <text evidence="1">The sequence shown here is derived from an EMBL/GenBank/DDBJ whole genome shotgun (WGS) entry which is preliminary data.</text>
</comment>
<protein>
    <submittedName>
        <fullName evidence="1">Uncharacterized protein</fullName>
    </submittedName>
</protein>
<dbReference type="RefSeq" id="WP_151527272.1">
    <property type="nucleotide sequence ID" value="NZ_WBPA01000005.1"/>
</dbReference>
<accession>A0AAN5XKY3</accession>
<reference evidence="1 2" key="1">
    <citation type="submission" date="2019-10" db="EMBL/GenBank/DDBJ databases">
        <title>Bacillus from the desert of Cuatro Cinegas, Coahuila.</title>
        <authorList>
            <person name="Olmedo-Alvarez G."/>
            <person name="Saldana S."/>
            <person name="Barcelo D."/>
        </authorList>
    </citation>
    <scope>NUCLEOTIDE SEQUENCE [LARGE SCALE GENOMIC DNA]</scope>
    <source>
        <strain evidence="1 2">CH316_11T</strain>
    </source>
</reference>
<dbReference type="EMBL" id="WBPI01000023">
    <property type="protein sequence ID" value="KAB2447045.1"/>
    <property type="molecule type" value="Genomic_DNA"/>
</dbReference>
<proteinExistence type="predicted"/>
<dbReference type="AlphaFoldDB" id="A0AAN5XKY3"/>